<evidence type="ECO:0000256" key="1">
    <source>
        <dbReference type="SAM" id="Coils"/>
    </source>
</evidence>
<evidence type="ECO:0000313" key="4">
    <source>
        <dbReference type="Proteomes" id="UP000328092"/>
    </source>
</evidence>
<feature type="chain" id="PRO_5021257523" description="Chromosome partition protein Smc" evidence="2">
    <location>
        <begin position="28"/>
        <end position="366"/>
    </location>
</feature>
<comment type="caution">
    <text evidence="3">The sequence shown here is derived from an EMBL/GenBank/DDBJ whole genome shotgun (WGS) entry which is preliminary data.</text>
</comment>
<gene>
    <name evidence="3" type="ORF">CI1B_27630</name>
</gene>
<evidence type="ECO:0000313" key="3">
    <source>
        <dbReference type="EMBL" id="VIO69557.1"/>
    </source>
</evidence>
<accession>A0A508T8M5</accession>
<evidence type="ECO:0008006" key="5">
    <source>
        <dbReference type="Google" id="ProtNLM"/>
    </source>
</evidence>
<dbReference type="Proteomes" id="UP000328092">
    <property type="component" value="Unassembled WGS sequence"/>
</dbReference>
<protein>
    <recommendedName>
        <fullName evidence="5">Chromosome partition protein Smc</fullName>
    </recommendedName>
</protein>
<keyword evidence="4" id="KW-1185">Reference proteome</keyword>
<keyword evidence="2" id="KW-0732">Signal</keyword>
<name>A0A508T8M5_9BRAD</name>
<dbReference type="RefSeq" id="WP_139482243.1">
    <property type="nucleotide sequence ID" value="NZ_CAADFB020000019.1"/>
</dbReference>
<feature type="signal peptide" evidence="2">
    <location>
        <begin position="1"/>
        <end position="27"/>
    </location>
</feature>
<dbReference type="OrthoDB" id="9967523at2"/>
<evidence type="ECO:0000256" key="2">
    <source>
        <dbReference type="SAM" id="SignalP"/>
    </source>
</evidence>
<feature type="coiled-coil region" evidence="1">
    <location>
        <begin position="230"/>
        <end position="268"/>
    </location>
</feature>
<reference evidence="3" key="1">
    <citation type="submission" date="2019-02" db="EMBL/GenBank/DDBJ databases">
        <authorList>
            <person name="Pothier F.J."/>
        </authorList>
    </citation>
    <scope>NUCLEOTIDE SEQUENCE</scope>
    <source>
        <strain evidence="3">CI-1B</strain>
    </source>
</reference>
<proteinExistence type="predicted"/>
<organism evidence="3 4">
    <name type="scientific">Bradyrhizobium ivorense</name>
    <dbReference type="NCBI Taxonomy" id="2511166"/>
    <lineage>
        <taxon>Bacteria</taxon>
        <taxon>Pseudomonadati</taxon>
        <taxon>Pseudomonadota</taxon>
        <taxon>Alphaproteobacteria</taxon>
        <taxon>Hyphomicrobiales</taxon>
        <taxon>Nitrobacteraceae</taxon>
        <taxon>Bradyrhizobium</taxon>
    </lineage>
</organism>
<dbReference type="AlphaFoldDB" id="A0A508T8M5"/>
<keyword evidence="1" id="KW-0175">Coiled coil</keyword>
<dbReference type="EMBL" id="CAADFC020000009">
    <property type="protein sequence ID" value="VIO69557.1"/>
    <property type="molecule type" value="Genomic_DNA"/>
</dbReference>
<sequence>MSRLPKATRCLLLYFTTALVGLTSAHSQDGGPFVPLQKEPYLPPGAPTRPATAKNWADFISGGLVYLNDYGLSRKIAAKLEDLKPKILNDLPYSKGGVLVVVRLETQQNDAGAFRNLIADRLDYVGLGASPADAELSRIARGDNDPFYVVSQGRQLDYDNSVAYWFRRDKDGELVAGEQSLASLRQQTLSLYADRELNNFDWKVARNNEIERLVTAFREVNVRAAANQQVDTLAESRRRTLEELKDLNRQLQDALDRAAKAAETAKILQILYIGAQFADFSSKASEGFAPKDQEAIKGQTTREGVFSELDRMNKESMSKGNTLREEIRVKTNVVNGIETQIITIFRENAVPTENIPPNQLNVPPPR</sequence>